<feature type="region of interest" description="Disordered" evidence="6">
    <location>
        <begin position="158"/>
        <end position="178"/>
    </location>
</feature>
<evidence type="ECO:0000256" key="1">
    <source>
        <dbReference type="ARBA" id="ARBA00008078"/>
    </source>
</evidence>
<keyword evidence="3 4" id="KW-0456">Lyase</keyword>
<dbReference type="CDD" id="cd22363">
    <property type="entry name" value="tRNA-intron_lyase_C"/>
    <property type="match status" value="1"/>
</dbReference>
<feature type="active site" evidence="5">
    <location>
        <position position="347"/>
    </location>
</feature>
<evidence type="ECO:0000256" key="5">
    <source>
        <dbReference type="PIRSR" id="PIRSR011789-1"/>
    </source>
</evidence>
<evidence type="ECO:0000256" key="3">
    <source>
        <dbReference type="ARBA" id="ARBA00023239"/>
    </source>
</evidence>
<comment type="function">
    <text evidence="4">Constitutes one of the two catalytic subunit of the tRNA-splicing endonuclease complex, a complex responsible for identification and cleavage of the splice sites in pre-tRNA. It cleaves pre-tRNA at the 5'- and 3'-splice sites to release the intron. The products are an intron and two tRNA half-molecules bearing 2',3'-cyclic phosphate and 5'-OH termini. There are no conserved sequences at the splice sites, but the intron is invariably located at the same site in the gene, placing the splice sites an invariant distance from the constant structural features of the tRNA body.</text>
</comment>
<feature type="active site" evidence="5">
    <location>
        <position position="296"/>
    </location>
</feature>
<evidence type="ECO:0000313" key="9">
    <source>
        <dbReference type="Proteomes" id="UP001292094"/>
    </source>
</evidence>
<comment type="similarity">
    <text evidence="1 4">Belongs to the tRNA-intron endonuclease family.</text>
</comment>
<dbReference type="InterPro" id="IPR036167">
    <property type="entry name" value="tRNA_intron_Endo_cat-like_sf"/>
</dbReference>
<sequence>MDFLPLPRKKRRVRGIPGAPLPISTDSSKLRPNDKLPNQIYRGIYDDGCIAVWDPKSADALWHNGYYGERRQHTLDFDMGSRNHLHQNRKKQRKLMCIDDLIQGQVIDDEMEEQDEEINEQMENYMKKFMLGGREELKIEDKEMNCQQSYQEVMEEGKREIENKGKNSEERDEAPMREKEVKEWRTVLRFEDRHTRTVINARHSEPCLVLLPVEAFFLCYGLGCLIVSHKMGSKSGDDKKKVDGSHVCELSLDELWAVFMEDDPDFATKYVVYHHYRTKGWVVKCGLKYGADWVLYPVGPPFYHAQYTVTMHCLWDDTLTLIDNCPERQLSWTLLATTERVTTHVNKTPVLCFVLWPRTLTAVDLRHIKCLQQLRIQEMVVARWSPKS</sequence>
<reference evidence="8" key="1">
    <citation type="submission" date="2023-11" db="EMBL/GenBank/DDBJ databases">
        <title>Genome assemblies of two species of porcelain crab, Petrolisthes cinctipes and Petrolisthes manimaculis (Anomura: Porcellanidae).</title>
        <authorList>
            <person name="Angst P."/>
        </authorList>
    </citation>
    <scope>NUCLEOTIDE SEQUENCE</scope>
    <source>
        <strain evidence="8">PB745_02</strain>
        <tissue evidence="8">Gill</tissue>
    </source>
</reference>
<dbReference type="PANTHER" id="PTHR21227:SF0">
    <property type="entry name" value="TRNA-SPLICING ENDONUCLEASE SUBUNIT SEN2"/>
    <property type="match status" value="1"/>
</dbReference>
<evidence type="ECO:0000256" key="4">
    <source>
        <dbReference type="PIRNR" id="PIRNR011789"/>
    </source>
</evidence>
<dbReference type="InterPro" id="IPR006676">
    <property type="entry name" value="tRNA_splic"/>
</dbReference>
<evidence type="ECO:0000256" key="2">
    <source>
        <dbReference type="ARBA" id="ARBA00022694"/>
    </source>
</evidence>
<accession>A0AAE1P163</accession>
<dbReference type="Proteomes" id="UP001292094">
    <property type="component" value="Unassembled WGS sequence"/>
</dbReference>
<dbReference type="GO" id="GO:0000214">
    <property type="term" value="C:tRNA-intron endonuclease complex"/>
    <property type="evidence" value="ECO:0007669"/>
    <property type="project" value="UniProtKB-UniRule"/>
</dbReference>
<dbReference type="SUPFAM" id="SSF53032">
    <property type="entry name" value="tRNA-intron endonuclease catalytic domain-like"/>
    <property type="match status" value="1"/>
</dbReference>
<feature type="active site" evidence="5">
    <location>
        <position position="304"/>
    </location>
</feature>
<dbReference type="InterPro" id="IPR016589">
    <property type="entry name" value="tRNA_splic_SEN2"/>
</dbReference>
<dbReference type="GO" id="GO:0003676">
    <property type="term" value="F:nucleic acid binding"/>
    <property type="evidence" value="ECO:0007669"/>
    <property type="project" value="InterPro"/>
</dbReference>
<dbReference type="NCBIfam" id="TIGR00324">
    <property type="entry name" value="endA"/>
    <property type="match status" value="1"/>
</dbReference>
<feature type="region of interest" description="Disordered" evidence="6">
    <location>
        <begin position="13"/>
        <end position="32"/>
    </location>
</feature>
<proteinExistence type="inferred from homology"/>
<dbReference type="GO" id="GO:0000379">
    <property type="term" value="P:tRNA-type intron splice site recognition and cleavage"/>
    <property type="evidence" value="ECO:0007669"/>
    <property type="project" value="TreeGrafter"/>
</dbReference>
<dbReference type="EC" id="4.6.1.16" evidence="4"/>
<evidence type="ECO:0000259" key="7">
    <source>
        <dbReference type="Pfam" id="PF01974"/>
    </source>
</evidence>
<feature type="domain" description="tRNA intron endonuclease catalytic" evidence="7">
    <location>
        <begin position="266"/>
        <end position="354"/>
    </location>
</feature>
<dbReference type="AlphaFoldDB" id="A0AAE1P163"/>
<protein>
    <recommendedName>
        <fullName evidence="4">tRNA-splicing endonuclease subunit Sen2</fullName>
        <ecNumber evidence="4">4.6.1.16</ecNumber>
    </recommendedName>
</protein>
<dbReference type="EMBL" id="JAWZYT010003094">
    <property type="protein sequence ID" value="KAK4300234.1"/>
    <property type="molecule type" value="Genomic_DNA"/>
</dbReference>
<dbReference type="Pfam" id="PF01974">
    <property type="entry name" value="tRNA_int_endo"/>
    <property type="match status" value="1"/>
</dbReference>
<gene>
    <name evidence="8" type="ORF">Pmani_027570</name>
</gene>
<dbReference type="GO" id="GO:0005737">
    <property type="term" value="C:cytoplasm"/>
    <property type="evidence" value="ECO:0007669"/>
    <property type="project" value="TreeGrafter"/>
</dbReference>
<evidence type="ECO:0000256" key="6">
    <source>
        <dbReference type="SAM" id="MobiDB-lite"/>
    </source>
</evidence>
<dbReference type="Gene3D" id="3.40.1350.10">
    <property type="match status" value="1"/>
</dbReference>
<organism evidence="8 9">
    <name type="scientific">Petrolisthes manimaculis</name>
    <dbReference type="NCBI Taxonomy" id="1843537"/>
    <lineage>
        <taxon>Eukaryota</taxon>
        <taxon>Metazoa</taxon>
        <taxon>Ecdysozoa</taxon>
        <taxon>Arthropoda</taxon>
        <taxon>Crustacea</taxon>
        <taxon>Multicrustacea</taxon>
        <taxon>Malacostraca</taxon>
        <taxon>Eumalacostraca</taxon>
        <taxon>Eucarida</taxon>
        <taxon>Decapoda</taxon>
        <taxon>Pleocyemata</taxon>
        <taxon>Anomura</taxon>
        <taxon>Galatheoidea</taxon>
        <taxon>Porcellanidae</taxon>
        <taxon>Petrolisthes</taxon>
    </lineage>
</organism>
<dbReference type="InterPro" id="IPR011856">
    <property type="entry name" value="tRNA_endonuc-like_dom_sf"/>
</dbReference>
<dbReference type="PANTHER" id="PTHR21227">
    <property type="entry name" value="TRNA-SPLICING ENDONUCLEASE SUBUNIT SEN2"/>
    <property type="match status" value="1"/>
</dbReference>
<dbReference type="InterPro" id="IPR006677">
    <property type="entry name" value="tRNA_intron_Endonuc_cat-like"/>
</dbReference>
<evidence type="ECO:0000313" key="8">
    <source>
        <dbReference type="EMBL" id="KAK4300234.1"/>
    </source>
</evidence>
<keyword evidence="2 4" id="KW-0819">tRNA processing</keyword>
<comment type="caution">
    <text evidence="8">The sequence shown here is derived from an EMBL/GenBank/DDBJ whole genome shotgun (WGS) entry which is preliminary data.</text>
</comment>
<dbReference type="GO" id="GO:0000213">
    <property type="term" value="F:tRNA-intron lyase activity"/>
    <property type="evidence" value="ECO:0007669"/>
    <property type="project" value="UniProtKB-UniRule"/>
</dbReference>
<name>A0AAE1P163_9EUCA</name>
<keyword evidence="9" id="KW-1185">Reference proteome</keyword>
<dbReference type="PIRSF" id="PIRSF011789">
    <property type="entry name" value="tRNA_splic_SEN2"/>
    <property type="match status" value="1"/>
</dbReference>